<evidence type="ECO:0000256" key="5">
    <source>
        <dbReference type="ARBA" id="ARBA00023257"/>
    </source>
</evidence>
<evidence type="ECO:0000313" key="11">
    <source>
        <dbReference type="EMBL" id="KFD65533.1"/>
    </source>
</evidence>
<evidence type="ECO:0000256" key="1">
    <source>
        <dbReference type="ARBA" id="ARBA00022475"/>
    </source>
</evidence>
<dbReference type="PANTHER" id="PTHR14499">
    <property type="entry name" value="POTASSIUM CHANNEL TETRAMERIZATION DOMAIN-CONTAINING"/>
    <property type="match status" value="1"/>
</dbReference>
<proteinExistence type="predicted"/>
<dbReference type="InterPro" id="IPR057093">
    <property type="entry name" value="H1_KCTD8_12_16"/>
</dbReference>
<sequence length="584" mass="67078">MFQEWSLPSIGMIDQNVGQRIIELNVGGEKYQTTLATLTKDSNSVLSRQVLALESPRDSSPPADDTERDSVISCFSSGSYFIDRDGKLFRYVLEYLRNGKLILPESFNEYEALYEEARFFNVDGLLQEIQERIAYRAKSAREMTTIDRSGEFTLCDTLDGRSDGPGHITIGYRGSFTFGRNGQAEVNFRKLNRILVCGRASTCREVFRDTLNESRDPDRGGGNRYTSRMFLKHASLEQAFDMLAEKGFRLIASCASAASYGYSDVARSGTENEEAKWNHYNEFVFFREVIYSLANRDCETDKAEMENCMISDIRDAGRIMPSLMDRSDDIPDIIELHVGNCTYVTTWATVEKQEKDTADFFRQKIVASKSDDKVLKRQPAFANATVILEFLDQDGELFRYILEYMRNGRLVLPKNFRDHKALKKEAMFYNLKQLADLVQQEEDKNWRSLNRLLPFPERYCIYGLSDNYITLGHMAGFTLARPGQPDAVFRKISRITVCGKVSSCREAFGNYLNESRDPNCEVANHYTSRMFLKHNILELAFDQLALHGYRVLSVCSSVPWPLLPELHMEEYDWSHYVEHVFGKE</sequence>
<dbReference type="SMART" id="SM00225">
    <property type="entry name" value="BTB"/>
    <property type="match status" value="2"/>
</dbReference>
<reference evidence="11" key="1">
    <citation type="journal article" date="2014" name="Nat. Genet.">
        <title>Genome and transcriptome of the porcine whipworm Trichuris suis.</title>
        <authorList>
            <person name="Jex A.R."/>
            <person name="Nejsum P."/>
            <person name="Schwarz E.M."/>
            <person name="Hu L."/>
            <person name="Young N.D."/>
            <person name="Hall R.S."/>
            <person name="Korhonen P.K."/>
            <person name="Liao S."/>
            <person name="Thamsborg S."/>
            <person name="Xia J."/>
            <person name="Xu P."/>
            <person name="Wang S."/>
            <person name="Scheerlinck J.P."/>
            <person name="Hofmann A."/>
            <person name="Sternberg P.W."/>
            <person name="Wang J."/>
            <person name="Gasser R.B."/>
        </authorList>
    </citation>
    <scope>NUCLEOTIDE SEQUENCE [LARGE SCALE GENOMIC DNA]</scope>
    <source>
        <strain evidence="11">DCEP-RM93F</strain>
    </source>
</reference>
<evidence type="ECO:0000256" key="6">
    <source>
        <dbReference type="ARBA" id="ARBA00023273"/>
    </source>
</evidence>
<dbReference type="GO" id="GO:0042734">
    <property type="term" value="C:presynaptic membrane"/>
    <property type="evidence" value="ECO:0007669"/>
    <property type="project" value="UniProtKB-SubCell"/>
</dbReference>
<comment type="function">
    <text evidence="9">Auxiliary subunit of GABA-B receptors that determine the pharmacology and kinetics of the receptor response. Increases agonist potency and markedly alter the G-protein signaling of the receptors by accelerating onset and promoting desensitization.</text>
</comment>
<dbReference type="InterPro" id="IPR011333">
    <property type="entry name" value="SKP1/BTB/POZ_sf"/>
</dbReference>
<evidence type="ECO:0000256" key="3">
    <source>
        <dbReference type="ARBA" id="ARBA00023018"/>
    </source>
</evidence>
<dbReference type="CDD" id="cd22204">
    <property type="entry name" value="H1_KCTD12-like"/>
    <property type="match status" value="2"/>
</dbReference>
<dbReference type="Pfam" id="PF23110">
    <property type="entry name" value="H1_KCTD8_12_16"/>
    <property type="match status" value="2"/>
</dbReference>
<evidence type="ECO:0000256" key="2">
    <source>
        <dbReference type="ARBA" id="ARBA00022553"/>
    </source>
</evidence>
<evidence type="ECO:0000259" key="10">
    <source>
        <dbReference type="SMART" id="SM00225"/>
    </source>
</evidence>
<keyword evidence="2" id="KW-0597">Phosphoprotein</keyword>
<evidence type="ECO:0000256" key="7">
    <source>
        <dbReference type="ARBA" id="ARBA00034100"/>
    </source>
</evidence>
<dbReference type="Proteomes" id="UP000030758">
    <property type="component" value="Unassembled WGS sequence"/>
</dbReference>
<dbReference type="InterPro" id="IPR000210">
    <property type="entry name" value="BTB/POZ_dom"/>
</dbReference>
<dbReference type="Gene3D" id="3.30.710.10">
    <property type="entry name" value="Potassium Channel Kv1.1, Chain A"/>
    <property type="match status" value="2"/>
</dbReference>
<keyword evidence="5" id="KW-0628">Postsynaptic cell membrane</keyword>
<gene>
    <name evidence="11" type="ORF">M514_22242</name>
</gene>
<dbReference type="AlphaFoldDB" id="A0A085N7T7"/>
<feature type="domain" description="BTB" evidence="10">
    <location>
        <begin position="20"/>
        <end position="137"/>
    </location>
</feature>
<dbReference type="SUPFAM" id="SSF54695">
    <property type="entry name" value="POZ domain"/>
    <property type="match status" value="2"/>
</dbReference>
<accession>A0A085N7T7</accession>
<evidence type="ECO:0000256" key="4">
    <source>
        <dbReference type="ARBA" id="ARBA00023136"/>
    </source>
</evidence>
<dbReference type="GO" id="GO:0051260">
    <property type="term" value="P:protein homooligomerization"/>
    <property type="evidence" value="ECO:0007669"/>
    <property type="project" value="InterPro"/>
</dbReference>
<dbReference type="InterPro" id="IPR003131">
    <property type="entry name" value="T1-type_BTB"/>
</dbReference>
<comment type="subcellular location">
    <subcellularLocation>
        <location evidence="7">Postsynaptic cell membrane</location>
    </subcellularLocation>
    <subcellularLocation>
        <location evidence="8">Presynaptic cell membrane</location>
    </subcellularLocation>
</comment>
<keyword evidence="3" id="KW-0770">Synapse</keyword>
<dbReference type="Pfam" id="PF02214">
    <property type="entry name" value="BTB_2"/>
    <property type="match status" value="2"/>
</dbReference>
<keyword evidence="6" id="KW-0966">Cell projection</keyword>
<evidence type="ECO:0000256" key="8">
    <source>
        <dbReference type="ARBA" id="ARBA00034111"/>
    </source>
</evidence>
<keyword evidence="4" id="KW-0472">Membrane</keyword>
<protein>
    <recommendedName>
        <fullName evidence="10">BTB domain-containing protein</fullName>
    </recommendedName>
</protein>
<name>A0A085N7T7_9BILA</name>
<organism evidence="11">
    <name type="scientific">Trichuris suis</name>
    <name type="common">pig whipworm</name>
    <dbReference type="NCBI Taxonomy" id="68888"/>
    <lineage>
        <taxon>Eukaryota</taxon>
        <taxon>Metazoa</taxon>
        <taxon>Ecdysozoa</taxon>
        <taxon>Nematoda</taxon>
        <taxon>Enoplea</taxon>
        <taxon>Dorylaimia</taxon>
        <taxon>Trichinellida</taxon>
        <taxon>Trichuridae</taxon>
        <taxon>Trichuris</taxon>
    </lineage>
</organism>
<dbReference type="PANTHER" id="PTHR14499:SF136">
    <property type="entry name" value="GH08630P"/>
    <property type="match status" value="1"/>
</dbReference>
<dbReference type="EMBL" id="KL367536">
    <property type="protein sequence ID" value="KFD65533.1"/>
    <property type="molecule type" value="Genomic_DNA"/>
</dbReference>
<dbReference type="GO" id="GO:0045211">
    <property type="term" value="C:postsynaptic membrane"/>
    <property type="evidence" value="ECO:0007669"/>
    <property type="project" value="UniProtKB-SubCell"/>
</dbReference>
<keyword evidence="1" id="KW-1003">Cell membrane</keyword>
<evidence type="ECO:0000256" key="9">
    <source>
        <dbReference type="ARBA" id="ARBA00057758"/>
    </source>
</evidence>
<feature type="domain" description="BTB" evidence="10">
    <location>
        <begin position="332"/>
        <end position="446"/>
    </location>
</feature>